<accession>A0A0T5P0J5</accession>
<evidence type="ECO:0000313" key="4">
    <source>
        <dbReference type="Proteomes" id="UP000051295"/>
    </source>
</evidence>
<comment type="caution">
    <text evidence="3">The sequence shown here is derived from an EMBL/GenBank/DDBJ whole genome shotgun (WGS) entry which is preliminary data.</text>
</comment>
<dbReference type="STRING" id="1641875.XM53_02740"/>
<dbReference type="Proteomes" id="UP000051295">
    <property type="component" value="Unassembled WGS sequence"/>
</dbReference>
<dbReference type="InterPro" id="IPR050259">
    <property type="entry name" value="SDR"/>
</dbReference>
<dbReference type="RefSeq" id="WP_057789992.1">
    <property type="nucleotide sequence ID" value="NZ_LAXJ01000002.1"/>
</dbReference>
<dbReference type="OrthoDB" id="7593130at2"/>
<proteinExistence type="inferred from homology"/>
<evidence type="ECO:0000313" key="3">
    <source>
        <dbReference type="EMBL" id="KRS14638.1"/>
    </source>
</evidence>
<dbReference type="InterPro" id="IPR002347">
    <property type="entry name" value="SDR_fam"/>
</dbReference>
<reference evidence="3 4" key="1">
    <citation type="submission" date="2015-04" db="EMBL/GenBank/DDBJ databases">
        <title>The draft genome sequence of Roseovarius sp.R12b.</title>
        <authorList>
            <person name="Li G."/>
            <person name="Lai Q."/>
            <person name="Shao Z."/>
            <person name="Yan P."/>
        </authorList>
    </citation>
    <scope>NUCLEOTIDE SEQUENCE [LARGE SCALE GENOMIC DNA]</scope>
    <source>
        <strain evidence="3 4">R12B</strain>
    </source>
</reference>
<dbReference type="PANTHER" id="PTHR42879">
    <property type="entry name" value="3-OXOACYL-(ACYL-CARRIER-PROTEIN) REDUCTASE"/>
    <property type="match status" value="1"/>
</dbReference>
<dbReference type="Gene3D" id="3.40.50.720">
    <property type="entry name" value="NAD(P)-binding Rossmann-like Domain"/>
    <property type="match status" value="1"/>
</dbReference>
<organism evidence="3 4">
    <name type="scientific">Roseovarius atlanticus</name>
    <dbReference type="NCBI Taxonomy" id="1641875"/>
    <lineage>
        <taxon>Bacteria</taxon>
        <taxon>Pseudomonadati</taxon>
        <taxon>Pseudomonadota</taxon>
        <taxon>Alphaproteobacteria</taxon>
        <taxon>Rhodobacterales</taxon>
        <taxon>Roseobacteraceae</taxon>
        <taxon>Roseovarius</taxon>
    </lineage>
</organism>
<sequence>MTAGGTRRALVTGGNRGIGRAIAEGLVLAGLDVTIGVRDVAASRAVAGEIGADVVACDLAGPDDALPDMSAFDVLVNNAGVLHDAPILSPEARFDEVMAVMLRGPYLLMQRAVPGMNARGYGRVVNMSSDWGSFSEGLEGPGAYGVAKAGLNALTLAASREAGTGVKINALCPGWVRTRMGGDAAARSPEEGAETALWLATLPEDGPTGGFFRDHAPLGW</sequence>
<evidence type="ECO:0000256" key="1">
    <source>
        <dbReference type="ARBA" id="ARBA00006484"/>
    </source>
</evidence>
<dbReference type="SUPFAM" id="SSF51735">
    <property type="entry name" value="NAD(P)-binding Rossmann-fold domains"/>
    <property type="match status" value="1"/>
</dbReference>
<gene>
    <name evidence="3" type="ORF">XM53_02740</name>
</gene>
<dbReference type="PANTHER" id="PTHR42879:SF2">
    <property type="entry name" value="3-OXOACYL-[ACYL-CARRIER-PROTEIN] REDUCTASE FABG"/>
    <property type="match status" value="1"/>
</dbReference>
<comment type="similarity">
    <text evidence="1 2">Belongs to the short-chain dehydrogenases/reductases (SDR) family.</text>
</comment>
<name>A0A0T5P0J5_9RHOB</name>
<dbReference type="InterPro" id="IPR036291">
    <property type="entry name" value="NAD(P)-bd_dom_sf"/>
</dbReference>
<keyword evidence="4" id="KW-1185">Reference proteome</keyword>
<protein>
    <submittedName>
        <fullName evidence="3">20-beta-hydroxysteroid dehydrogenase</fullName>
    </submittedName>
</protein>
<dbReference type="AlphaFoldDB" id="A0A0T5P0J5"/>
<dbReference type="PATRIC" id="fig|1641875.4.peg.1647"/>
<dbReference type="PRINTS" id="PR00081">
    <property type="entry name" value="GDHRDH"/>
</dbReference>
<dbReference type="Pfam" id="PF00106">
    <property type="entry name" value="adh_short"/>
    <property type="match status" value="1"/>
</dbReference>
<dbReference type="EMBL" id="LAXJ01000002">
    <property type="protein sequence ID" value="KRS14638.1"/>
    <property type="molecule type" value="Genomic_DNA"/>
</dbReference>
<evidence type="ECO:0000256" key="2">
    <source>
        <dbReference type="RuleBase" id="RU000363"/>
    </source>
</evidence>
<dbReference type="PRINTS" id="PR00080">
    <property type="entry name" value="SDRFAMILY"/>
</dbReference>